<dbReference type="InterPro" id="IPR006311">
    <property type="entry name" value="TAT_signal"/>
</dbReference>
<dbReference type="GO" id="GO:0051603">
    <property type="term" value="P:proteolysis involved in protein catabolic process"/>
    <property type="evidence" value="ECO:0007669"/>
    <property type="project" value="TreeGrafter"/>
</dbReference>
<evidence type="ECO:0000313" key="9">
    <source>
        <dbReference type="Proteomes" id="UP001214043"/>
    </source>
</evidence>
<evidence type="ECO:0000256" key="1">
    <source>
        <dbReference type="ARBA" id="ARBA00022670"/>
    </source>
</evidence>
<dbReference type="Pfam" id="PF01435">
    <property type="entry name" value="Peptidase_M48"/>
    <property type="match status" value="1"/>
</dbReference>
<evidence type="ECO:0000313" key="8">
    <source>
        <dbReference type="EMBL" id="WDI32502.1"/>
    </source>
</evidence>
<evidence type="ECO:0000259" key="7">
    <source>
        <dbReference type="Pfam" id="PF01435"/>
    </source>
</evidence>
<reference evidence="8" key="1">
    <citation type="submission" date="2023-02" db="EMBL/GenBank/DDBJ databases">
        <title>Genome sequence of Hyphococcus flavus.</title>
        <authorList>
            <person name="Rong J.-C."/>
            <person name="Zhao Q."/>
            <person name="Yi M."/>
            <person name="Wu J.-Y."/>
        </authorList>
    </citation>
    <scope>NUCLEOTIDE SEQUENCE</scope>
    <source>
        <strain evidence="8">MCCC 1K03223</strain>
    </source>
</reference>
<evidence type="ECO:0000256" key="4">
    <source>
        <dbReference type="ARBA" id="ARBA00022833"/>
    </source>
</evidence>
<dbReference type="EMBL" id="CP118166">
    <property type="protein sequence ID" value="WDI32502.1"/>
    <property type="molecule type" value="Genomic_DNA"/>
</dbReference>
<dbReference type="CDD" id="cd07331">
    <property type="entry name" value="M48C_Oma1_like"/>
    <property type="match status" value="1"/>
</dbReference>
<keyword evidence="2" id="KW-0479">Metal-binding</keyword>
<proteinExistence type="inferred from homology"/>
<organism evidence="8 9">
    <name type="scientific">Hyphococcus flavus</name>
    <dbReference type="NCBI Taxonomy" id="1866326"/>
    <lineage>
        <taxon>Bacteria</taxon>
        <taxon>Pseudomonadati</taxon>
        <taxon>Pseudomonadota</taxon>
        <taxon>Alphaproteobacteria</taxon>
        <taxon>Parvularculales</taxon>
        <taxon>Parvularculaceae</taxon>
        <taxon>Hyphococcus</taxon>
    </lineage>
</organism>
<dbReference type="GO" id="GO:0016020">
    <property type="term" value="C:membrane"/>
    <property type="evidence" value="ECO:0007669"/>
    <property type="project" value="TreeGrafter"/>
</dbReference>
<dbReference type="RefSeq" id="WP_274494428.1">
    <property type="nucleotide sequence ID" value="NZ_CP118166.1"/>
</dbReference>
<evidence type="ECO:0000256" key="3">
    <source>
        <dbReference type="ARBA" id="ARBA00022801"/>
    </source>
</evidence>
<dbReference type="InterPro" id="IPR001915">
    <property type="entry name" value="Peptidase_M48"/>
</dbReference>
<sequence>MSEKYRVLDHKVTMSRRAFAKAAAAGSIVVLAPGCTTVSQAFTPSADQMAQLAGSAWADLKAQQPTTNDPKYTSRVRRVMPRIISAANENPAGWEVEVFASDDLNAFALPGGKIGFYTGILDIMENDSQIATVMGHEVAHVKFNHAGQRYGRTAAAQAGLGVAQVVIGGDSQASQMALGALGLGAQYGVILPFSRQHELEADRYGLRYMHRANYDVNEAVRFWEGMSAQKSGQPPELLSTHPNDSTRISQLKQEIAVLKGGA</sequence>
<keyword evidence="1 6" id="KW-0645">Protease</keyword>
<keyword evidence="3 6" id="KW-0378">Hydrolase</keyword>
<keyword evidence="5 6" id="KW-0482">Metalloprotease</keyword>
<dbReference type="Gene3D" id="3.30.2010.10">
    <property type="entry name" value="Metalloproteases ('zincins'), catalytic domain"/>
    <property type="match status" value="1"/>
</dbReference>
<evidence type="ECO:0000256" key="5">
    <source>
        <dbReference type="ARBA" id="ARBA00023049"/>
    </source>
</evidence>
<dbReference type="PROSITE" id="PS51318">
    <property type="entry name" value="TAT"/>
    <property type="match status" value="1"/>
</dbReference>
<dbReference type="KEGG" id="hfl:PUV54_04750"/>
<dbReference type="PANTHER" id="PTHR22726">
    <property type="entry name" value="METALLOENDOPEPTIDASE OMA1"/>
    <property type="match status" value="1"/>
</dbReference>
<gene>
    <name evidence="8" type="ORF">PUV54_04750</name>
</gene>
<name>A0AAF0CI45_9PROT</name>
<dbReference type="GO" id="GO:0004222">
    <property type="term" value="F:metalloendopeptidase activity"/>
    <property type="evidence" value="ECO:0007669"/>
    <property type="project" value="InterPro"/>
</dbReference>
<protein>
    <submittedName>
        <fullName evidence="8">M48 family metallopeptidase</fullName>
    </submittedName>
</protein>
<dbReference type="InterPro" id="IPR051156">
    <property type="entry name" value="Mito/Outer_Membr_Metalloprot"/>
</dbReference>
<keyword evidence="4 6" id="KW-0862">Zinc</keyword>
<comment type="similarity">
    <text evidence="6">Belongs to the peptidase M48 family.</text>
</comment>
<comment type="cofactor">
    <cofactor evidence="6">
        <name>Zn(2+)</name>
        <dbReference type="ChEBI" id="CHEBI:29105"/>
    </cofactor>
    <text evidence="6">Binds 1 zinc ion per subunit.</text>
</comment>
<dbReference type="GO" id="GO:0046872">
    <property type="term" value="F:metal ion binding"/>
    <property type="evidence" value="ECO:0007669"/>
    <property type="project" value="UniProtKB-KW"/>
</dbReference>
<accession>A0AAF0CI45</accession>
<evidence type="ECO:0000256" key="6">
    <source>
        <dbReference type="RuleBase" id="RU003983"/>
    </source>
</evidence>
<keyword evidence="9" id="KW-1185">Reference proteome</keyword>
<dbReference type="Proteomes" id="UP001214043">
    <property type="component" value="Chromosome"/>
</dbReference>
<dbReference type="PANTHER" id="PTHR22726:SF24">
    <property type="entry name" value="M48 FAMILY METALLOPEPTIDASE"/>
    <property type="match status" value="1"/>
</dbReference>
<evidence type="ECO:0000256" key="2">
    <source>
        <dbReference type="ARBA" id="ARBA00022723"/>
    </source>
</evidence>
<feature type="domain" description="Peptidase M48" evidence="7">
    <location>
        <begin position="72"/>
        <end position="254"/>
    </location>
</feature>
<dbReference type="AlphaFoldDB" id="A0AAF0CI45"/>